<evidence type="ECO:0000256" key="1">
    <source>
        <dbReference type="RuleBase" id="RU000487"/>
    </source>
</evidence>
<dbReference type="InterPro" id="IPR004000">
    <property type="entry name" value="Actin"/>
</dbReference>
<sequence>MSGLGLPRKRRYSWLPEHHPSAISAISVAQAEDGSIAAIAGTAGGNSGAVTPTTAQGDAEDPASAPTLSGAGTIATTTPAVAAASPGPTSVAPKTRRRKRMDPETKALLGMRDGSPAPEGSTKSKRGSGSRNEASNGRAAMSAAAEIEYRRKAELDAFAQELMDSSGDDLPVSLESHHWRRELQNPPSPPDQNDTHAQALDRPLTEEELEAARAFMTRLKEDPEAVPEDEPYLNGDAGPYRTEPTYGQDPYAASPARPLGRDPYRATPDADSRHHLAQHADAALLESFRQGPPAPSLPTATAAHARLSGGMNGRSGGGGSRSATPSASAAQPVTRASLSKYVEPNPQLKFTTFPSYTSLGNKAATSYYLKTENTFTGIPGTAAATTVGETITTDGAQDGSSPTGTAVKGGTIVIHPGSRYLRIGKSTDIYPQSIPHVVARRMRCHASTLRRLRTELLAPGGGAVVPVTTTGDTTRATDLPAADPVNGNERSEAKIDGEADAEEAGMTTPDPVADERETAITHVLEHMDEELRQRLKDAKRRPVSNALSQVISFNSRTQPETILDHNDPYKVEWTDTQGGPPVYTGTAALRIPEAVPAAALTRAQRRQLFDPVATTTSGVSASEVEEAYVTRWPIHRGQFNWADYDSREALLNDLDAIWTAAIEAELGVPRAQFSHYAAVLVIPDLYHRHQVQDLVNLLLNHMGFQRLLIQQESVCVTFGAGISSACIVDIGAQSTSAVCVEDGYCLPTTRVQAQYGGDDLTRAFAVMLERHDFPYAELNLNRAYDWSLLDSLKEQYLTLNEVDITVQVYDFVARVPHRKARKYRFKVYEEPYTAAMGLFYPRLLPLLTPYHLPTADPADERSGIVSNHDFSAEEEAAPSLAETHSHGLTRFGKIPMILVPSTPPPVATAEETPAVVAPGAEATVTDATVASTAAANPATPSQGVTSSRAATPAAAPSAPDEITWRSQSDERAPYTLLPLDRLVTHCISHAGPEDRCKRHYANIILVGGGGVLIPNFAAFLQDRLYRTRPSHLQGIEKIQVLPSPRDMDPRLLAWKGAAVLSKLEIAQELSVSAREWNEIGTKCFKQRLLFFW</sequence>
<dbReference type="AlphaFoldDB" id="A0A9W8AJ47"/>
<feature type="compositionally biased region" description="Low complexity" evidence="2">
    <location>
        <begin position="321"/>
        <end position="330"/>
    </location>
</feature>
<comment type="similarity">
    <text evidence="1">Belongs to the actin family.</text>
</comment>
<feature type="compositionally biased region" description="Low complexity" evidence="2">
    <location>
        <begin position="932"/>
        <end position="959"/>
    </location>
</feature>
<dbReference type="EMBL" id="JANBPT010000007">
    <property type="protein sequence ID" value="KAJ1930429.1"/>
    <property type="molecule type" value="Genomic_DNA"/>
</dbReference>
<dbReference type="SMART" id="SM00268">
    <property type="entry name" value="ACTIN"/>
    <property type="match status" value="1"/>
</dbReference>
<comment type="caution">
    <text evidence="3">The sequence shown here is derived from an EMBL/GenBank/DDBJ whole genome shotgun (WGS) entry which is preliminary data.</text>
</comment>
<dbReference type="InterPro" id="IPR043129">
    <property type="entry name" value="ATPase_NBD"/>
</dbReference>
<feature type="region of interest" description="Disordered" evidence="2">
    <location>
        <begin position="463"/>
        <end position="492"/>
    </location>
</feature>
<dbReference type="OrthoDB" id="5572108at2759"/>
<protein>
    <submittedName>
        <fullName evidence="3">Actin-like protein arp8</fullName>
    </submittedName>
</protein>
<feature type="compositionally biased region" description="Low complexity" evidence="2">
    <location>
        <begin position="464"/>
        <end position="480"/>
    </location>
</feature>
<gene>
    <name evidence="3" type="primary">ARP8_1</name>
    <name evidence="3" type="ORF">IWQ60_000295</name>
</gene>
<feature type="region of interest" description="Disordered" evidence="2">
    <location>
        <begin position="40"/>
        <end position="139"/>
    </location>
</feature>
<dbReference type="PANTHER" id="PTHR11937">
    <property type="entry name" value="ACTIN"/>
    <property type="match status" value="1"/>
</dbReference>
<name>A0A9W8AJ47_9FUNG</name>
<dbReference type="Gene3D" id="3.90.640.10">
    <property type="entry name" value="Actin, Chain A, domain 4"/>
    <property type="match status" value="1"/>
</dbReference>
<dbReference type="Gene3D" id="3.30.420.40">
    <property type="match status" value="3"/>
</dbReference>
<feature type="region of interest" description="Disordered" evidence="2">
    <location>
        <begin position="307"/>
        <end position="332"/>
    </location>
</feature>
<proteinExistence type="inferred from homology"/>
<dbReference type="Proteomes" id="UP001150569">
    <property type="component" value="Unassembled WGS sequence"/>
</dbReference>
<dbReference type="SUPFAM" id="SSF53067">
    <property type="entry name" value="Actin-like ATPase domain"/>
    <property type="match status" value="1"/>
</dbReference>
<feature type="region of interest" description="Disordered" evidence="2">
    <location>
        <begin position="932"/>
        <end position="969"/>
    </location>
</feature>
<accession>A0A9W8AJ47</accession>
<evidence type="ECO:0000313" key="3">
    <source>
        <dbReference type="EMBL" id="KAJ1930429.1"/>
    </source>
</evidence>
<dbReference type="CDD" id="cd10206">
    <property type="entry name" value="ASKHA_NBD_Arp8-like"/>
    <property type="match status" value="1"/>
</dbReference>
<feature type="compositionally biased region" description="Low complexity" evidence="2">
    <location>
        <begin position="69"/>
        <end position="93"/>
    </location>
</feature>
<reference evidence="3" key="1">
    <citation type="submission" date="2022-07" db="EMBL/GenBank/DDBJ databases">
        <title>Phylogenomic reconstructions and comparative analyses of Kickxellomycotina fungi.</title>
        <authorList>
            <person name="Reynolds N.K."/>
            <person name="Stajich J.E."/>
            <person name="Barry K."/>
            <person name="Grigoriev I.V."/>
            <person name="Crous P."/>
            <person name="Smith M.E."/>
        </authorList>
    </citation>
    <scope>NUCLEOTIDE SEQUENCE</scope>
    <source>
        <strain evidence="3">RSA 861</strain>
    </source>
</reference>
<feature type="compositionally biased region" description="Gly residues" evidence="2">
    <location>
        <begin position="310"/>
        <end position="320"/>
    </location>
</feature>
<feature type="region of interest" description="Disordered" evidence="2">
    <location>
        <begin position="160"/>
        <end position="274"/>
    </location>
</feature>
<keyword evidence="4" id="KW-1185">Reference proteome</keyword>
<evidence type="ECO:0000313" key="4">
    <source>
        <dbReference type="Proteomes" id="UP001150569"/>
    </source>
</evidence>
<organism evidence="3 4">
    <name type="scientific">Tieghemiomyces parasiticus</name>
    <dbReference type="NCBI Taxonomy" id="78921"/>
    <lineage>
        <taxon>Eukaryota</taxon>
        <taxon>Fungi</taxon>
        <taxon>Fungi incertae sedis</taxon>
        <taxon>Zoopagomycota</taxon>
        <taxon>Kickxellomycotina</taxon>
        <taxon>Dimargaritomycetes</taxon>
        <taxon>Dimargaritales</taxon>
        <taxon>Dimargaritaceae</taxon>
        <taxon>Tieghemiomyces</taxon>
    </lineage>
</organism>
<evidence type="ECO:0000256" key="2">
    <source>
        <dbReference type="SAM" id="MobiDB-lite"/>
    </source>
</evidence>
<dbReference type="Pfam" id="PF00022">
    <property type="entry name" value="Actin"/>
    <property type="match status" value="1"/>
</dbReference>
<feature type="compositionally biased region" description="Basic and acidic residues" evidence="2">
    <location>
        <begin position="259"/>
        <end position="274"/>
    </location>
</feature>
<feature type="compositionally biased region" description="Low complexity" evidence="2">
    <location>
        <begin position="129"/>
        <end position="139"/>
    </location>
</feature>